<dbReference type="AlphaFoldDB" id="A0A6I4VW66"/>
<dbReference type="Proteomes" id="UP000430692">
    <property type="component" value="Unassembled WGS sequence"/>
</dbReference>
<dbReference type="GO" id="GO:0005886">
    <property type="term" value="C:plasma membrane"/>
    <property type="evidence" value="ECO:0007669"/>
    <property type="project" value="UniProtKB-SubCell"/>
</dbReference>
<evidence type="ECO:0000256" key="6">
    <source>
        <dbReference type="SAM" id="Phobius"/>
    </source>
</evidence>
<evidence type="ECO:0000256" key="4">
    <source>
        <dbReference type="ARBA" id="ARBA00022989"/>
    </source>
</evidence>
<evidence type="ECO:0000256" key="2">
    <source>
        <dbReference type="ARBA" id="ARBA00022475"/>
    </source>
</evidence>
<keyword evidence="2" id="KW-1003">Cell membrane</keyword>
<dbReference type="CDD" id="cd06173">
    <property type="entry name" value="MFS_MefA_like"/>
    <property type="match status" value="1"/>
</dbReference>
<name>A0A6I4VW66_9BACL</name>
<feature type="transmembrane region" description="Helical" evidence="6">
    <location>
        <begin position="102"/>
        <end position="125"/>
    </location>
</feature>
<evidence type="ECO:0000313" key="8">
    <source>
        <dbReference type="Proteomes" id="UP000430692"/>
    </source>
</evidence>
<dbReference type="Pfam" id="PF07690">
    <property type="entry name" value="MFS_1"/>
    <property type="match status" value="1"/>
</dbReference>
<keyword evidence="8" id="KW-1185">Reference proteome</keyword>
<keyword evidence="4 6" id="KW-1133">Transmembrane helix</keyword>
<protein>
    <submittedName>
        <fullName evidence="7">MFS transporter</fullName>
    </submittedName>
</protein>
<feature type="transmembrane region" description="Helical" evidence="6">
    <location>
        <begin position="77"/>
        <end position="96"/>
    </location>
</feature>
<dbReference type="RefSeq" id="WP_160803116.1">
    <property type="nucleotide sequence ID" value="NZ_WUUL01000018.1"/>
</dbReference>
<evidence type="ECO:0000256" key="3">
    <source>
        <dbReference type="ARBA" id="ARBA00022692"/>
    </source>
</evidence>
<feature type="transmembrane region" description="Helical" evidence="6">
    <location>
        <begin position="169"/>
        <end position="187"/>
    </location>
</feature>
<feature type="transmembrane region" description="Helical" evidence="6">
    <location>
        <begin position="348"/>
        <end position="373"/>
    </location>
</feature>
<dbReference type="SUPFAM" id="SSF103473">
    <property type="entry name" value="MFS general substrate transporter"/>
    <property type="match status" value="1"/>
</dbReference>
<feature type="transmembrane region" description="Helical" evidence="6">
    <location>
        <begin position="220"/>
        <end position="243"/>
    </location>
</feature>
<dbReference type="GO" id="GO:0022857">
    <property type="term" value="F:transmembrane transporter activity"/>
    <property type="evidence" value="ECO:0007669"/>
    <property type="project" value="InterPro"/>
</dbReference>
<feature type="transmembrane region" description="Helical" evidence="6">
    <location>
        <begin position="146"/>
        <end position="163"/>
    </location>
</feature>
<evidence type="ECO:0000256" key="1">
    <source>
        <dbReference type="ARBA" id="ARBA00004651"/>
    </source>
</evidence>
<dbReference type="InterPro" id="IPR011701">
    <property type="entry name" value="MFS"/>
</dbReference>
<dbReference type="EMBL" id="WUUL01000018">
    <property type="protein sequence ID" value="MXQ55767.1"/>
    <property type="molecule type" value="Genomic_DNA"/>
</dbReference>
<dbReference type="Gene3D" id="1.20.1250.20">
    <property type="entry name" value="MFS general substrate transporter like domains"/>
    <property type="match status" value="1"/>
</dbReference>
<keyword evidence="5 6" id="KW-0472">Membrane</keyword>
<proteinExistence type="predicted"/>
<comment type="caution">
    <text evidence="7">The sequence shown here is derived from an EMBL/GenBank/DDBJ whole genome shotgun (WGS) entry which is preliminary data.</text>
</comment>
<feature type="transmembrane region" description="Helical" evidence="6">
    <location>
        <begin position="315"/>
        <end position="336"/>
    </location>
</feature>
<organism evidence="7 8">
    <name type="scientific">Shimazuella alba</name>
    <dbReference type="NCBI Taxonomy" id="2690964"/>
    <lineage>
        <taxon>Bacteria</taxon>
        <taxon>Bacillati</taxon>
        <taxon>Bacillota</taxon>
        <taxon>Bacilli</taxon>
        <taxon>Bacillales</taxon>
        <taxon>Thermoactinomycetaceae</taxon>
        <taxon>Shimazuella</taxon>
    </lineage>
</organism>
<feature type="transmembrane region" description="Helical" evidence="6">
    <location>
        <begin position="48"/>
        <end position="70"/>
    </location>
</feature>
<evidence type="ECO:0000256" key="5">
    <source>
        <dbReference type="ARBA" id="ARBA00023136"/>
    </source>
</evidence>
<dbReference type="InterPro" id="IPR036259">
    <property type="entry name" value="MFS_trans_sf"/>
</dbReference>
<feature type="transmembrane region" description="Helical" evidence="6">
    <location>
        <begin position="379"/>
        <end position="397"/>
    </location>
</feature>
<feature type="transmembrane region" description="Helical" evidence="6">
    <location>
        <begin position="12"/>
        <end position="36"/>
    </location>
</feature>
<reference evidence="7 8" key="1">
    <citation type="submission" date="2019-12" db="EMBL/GenBank/DDBJ databases">
        <title>Whole-genome analyses of novel actinobacteria.</title>
        <authorList>
            <person name="Sahin N."/>
            <person name="Saygin H."/>
        </authorList>
    </citation>
    <scope>NUCLEOTIDE SEQUENCE [LARGE SCALE GENOMIC DNA]</scope>
    <source>
        <strain evidence="7 8">KC615</strain>
    </source>
</reference>
<sequence>MNFWQFVHMNKLFGQYITAFSLWQLTKWMVITTIPLFLNSRYGLGTEFVFSMTIQILPSIILGPTIGMWIDGWGAKHIVTLDMLIYSILIAILPFTSELWQVQLLMISIGISQAIGTPASLTLRTSVIGRGYEIQGNSLIMGIERLSRICGPLVGGICVSLFSYTYSNLIYSTLGFLSLALFVGLSIKDEQKSESDNQNWWDNLRNMLPDLWRLFRRDSIVLAFSISAIGYSAMSGILKIYLLKLADLFGDIEQYWGFFLAAQGTGAFIGSLVCSWFLARLTPKLPLTKIYLLFVVGESLFLIVLTFPIHVYGKLIVLMVASMLEIFCTIIYFTVIQIRVPREKQGSLNSVTLALMDAFYAIGFTFIGSFIRYISPEGILWIGISSITIPLVLFIQIQKNKTDIFMNRGGKNRWK</sequence>
<accession>A0A6I4VW66</accession>
<feature type="transmembrane region" description="Helical" evidence="6">
    <location>
        <begin position="255"/>
        <end position="278"/>
    </location>
</feature>
<evidence type="ECO:0000313" key="7">
    <source>
        <dbReference type="EMBL" id="MXQ55767.1"/>
    </source>
</evidence>
<keyword evidence="3 6" id="KW-0812">Transmembrane</keyword>
<comment type="subcellular location">
    <subcellularLocation>
        <location evidence="1">Cell membrane</location>
        <topology evidence="1">Multi-pass membrane protein</topology>
    </subcellularLocation>
</comment>
<gene>
    <name evidence="7" type="ORF">GSM42_18965</name>
</gene>
<dbReference type="PANTHER" id="PTHR23513">
    <property type="entry name" value="INTEGRAL MEMBRANE EFFLUX PROTEIN-RELATED"/>
    <property type="match status" value="1"/>
</dbReference>
<feature type="transmembrane region" description="Helical" evidence="6">
    <location>
        <begin position="290"/>
        <end position="309"/>
    </location>
</feature>
<dbReference type="PANTHER" id="PTHR23513:SF6">
    <property type="entry name" value="MAJOR FACILITATOR SUPERFAMILY ASSOCIATED DOMAIN-CONTAINING PROTEIN"/>
    <property type="match status" value="1"/>
</dbReference>